<dbReference type="RefSeq" id="WP_088934781.1">
    <property type="nucleotide sequence ID" value="NZ_JAFLVW010000013.1"/>
</dbReference>
<sequence length="68" mass="7601">MIQKLSSKLKVQIDTPNEEKLQNINFQHVVDEPDENAVLTLGEIMTTLSPEGSSLDGVVLTSQKRYTK</sequence>
<proteinExistence type="predicted"/>
<accession>A0ABU3EUX8</accession>
<keyword evidence="2" id="KW-1185">Reference proteome</keyword>
<dbReference type="Proteomes" id="UP001252875">
    <property type="component" value="Unassembled WGS sequence"/>
</dbReference>
<evidence type="ECO:0000313" key="2">
    <source>
        <dbReference type="Proteomes" id="UP001252875"/>
    </source>
</evidence>
<dbReference type="EMBL" id="JARPYI010000001">
    <property type="protein sequence ID" value="MDT2598487.1"/>
    <property type="molecule type" value="Genomic_DNA"/>
</dbReference>
<evidence type="ECO:0000313" key="1">
    <source>
        <dbReference type="EMBL" id="MDT2598487.1"/>
    </source>
</evidence>
<gene>
    <name evidence="1" type="ORF">P7D85_01800</name>
</gene>
<reference evidence="1 2" key="1">
    <citation type="submission" date="2023-03" db="EMBL/GenBank/DDBJ databases">
        <authorList>
            <person name="Shen W."/>
            <person name="Cai J."/>
        </authorList>
    </citation>
    <scope>NUCLEOTIDE SEQUENCE [LARGE SCALE GENOMIC DNA]</scope>
    <source>
        <strain evidence="1 2">D6-4</strain>
    </source>
</reference>
<organism evidence="1 2">
    <name type="scientific">Enterococcus hulanensis</name>
    <dbReference type="NCBI Taxonomy" id="2559929"/>
    <lineage>
        <taxon>Bacteria</taxon>
        <taxon>Bacillati</taxon>
        <taxon>Bacillota</taxon>
        <taxon>Bacilli</taxon>
        <taxon>Lactobacillales</taxon>
        <taxon>Enterococcaceae</taxon>
        <taxon>Enterococcus</taxon>
    </lineage>
</organism>
<name>A0ABU3EUX8_9ENTE</name>
<comment type="caution">
    <text evidence="1">The sequence shown here is derived from an EMBL/GenBank/DDBJ whole genome shotgun (WGS) entry which is preliminary data.</text>
</comment>
<protein>
    <submittedName>
        <fullName evidence="1">Uncharacterized protein</fullName>
    </submittedName>
</protein>